<comment type="caution">
    <text evidence="1">The sequence shown here is derived from an EMBL/GenBank/DDBJ whole genome shotgun (WGS) entry which is preliminary data.</text>
</comment>
<dbReference type="RefSeq" id="WP_209141437.1">
    <property type="nucleotide sequence ID" value="NZ_JAGHKO010000006.1"/>
</dbReference>
<evidence type="ECO:0000313" key="1">
    <source>
        <dbReference type="EMBL" id="MBO9203384.1"/>
    </source>
</evidence>
<proteinExistence type="predicted"/>
<accession>A0ABS3YZM2</accession>
<evidence type="ECO:0000313" key="2">
    <source>
        <dbReference type="Proteomes" id="UP000677244"/>
    </source>
</evidence>
<gene>
    <name evidence="1" type="ORF">J7I42_24075</name>
</gene>
<evidence type="ECO:0008006" key="3">
    <source>
        <dbReference type="Google" id="ProtNLM"/>
    </source>
</evidence>
<dbReference type="Proteomes" id="UP000677244">
    <property type="component" value="Unassembled WGS sequence"/>
</dbReference>
<name>A0ABS3YZM2_9BACT</name>
<organism evidence="1 2">
    <name type="scientific">Niastella soli</name>
    <dbReference type="NCBI Taxonomy" id="2821487"/>
    <lineage>
        <taxon>Bacteria</taxon>
        <taxon>Pseudomonadati</taxon>
        <taxon>Bacteroidota</taxon>
        <taxon>Chitinophagia</taxon>
        <taxon>Chitinophagales</taxon>
        <taxon>Chitinophagaceae</taxon>
        <taxon>Niastella</taxon>
    </lineage>
</organism>
<keyword evidence="2" id="KW-1185">Reference proteome</keyword>
<dbReference type="EMBL" id="JAGHKO010000006">
    <property type="protein sequence ID" value="MBO9203384.1"/>
    <property type="molecule type" value="Genomic_DNA"/>
</dbReference>
<sequence>MKKLKEEPISHFKIVFLIIFFVNCKGNLPKQENRDKQGDVSNEMTLTKEFFFNCTGARDTFFANGDYLKYIPIDKEHYEIEVKINDILDTLDFYLGCKTHSGMIPKVLFKSDLGYLGLGQGSSSYRYLTLCSLNKEAKKININKFETAIDVASENDGLLFIKDNWLFLYDLSRNKFFCKKLLSDGKSFVAKEFELYKNRAAIICEDGNSQTYFLDEFIVRDSIPNHSI</sequence>
<protein>
    <recommendedName>
        <fullName evidence="3">Lipoprotein</fullName>
    </recommendedName>
</protein>
<reference evidence="1 2" key="1">
    <citation type="submission" date="2021-03" db="EMBL/GenBank/DDBJ databases">
        <title>Assistant Professor.</title>
        <authorList>
            <person name="Huq M.A."/>
        </authorList>
    </citation>
    <scope>NUCLEOTIDE SEQUENCE [LARGE SCALE GENOMIC DNA]</scope>
    <source>
        <strain evidence="1 2">MAH-29</strain>
    </source>
</reference>